<dbReference type="EMBL" id="JAUSSY010000026">
    <property type="protein sequence ID" value="MDQ0121043.1"/>
    <property type="molecule type" value="Genomic_DNA"/>
</dbReference>
<sequence>MAIVVVGAASGIGLSLLVSLRELGVEVFALDTKPAPKRVGPTTTWIQCDLTQAKSLIRADSLIRAKIDGLALIAGVAERRWPGEALRINYQGHRFLTEMLLAKMGVGSSVLSVSSISASGNMIPKERLKTLLKSVSANSIEELVGTFELSPWDEYRLSKKLLADWTLQLAAEQTQMWWLSEWSRKRLSLS</sequence>
<name>A0ABT9UPZ9_9MICC</name>
<dbReference type="Proteomes" id="UP001226389">
    <property type="component" value="Unassembled WGS sequence"/>
</dbReference>
<gene>
    <name evidence="2" type="ORF">J2T22_004256</name>
</gene>
<dbReference type="SUPFAM" id="SSF51735">
    <property type="entry name" value="NAD(P)-binding Rossmann-fold domains"/>
    <property type="match status" value="1"/>
</dbReference>
<feature type="domain" description="NAD-dependent epimerase/dehydratase" evidence="1">
    <location>
        <begin position="3"/>
        <end position="158"/>
    </location>
</feature>
<dbReference type="InterPro" id="IPR001509">
    <property type="entry name" value="Epimerase_deHydtase"/>
</dbReference>
<proteinExistence type="predicted"/>
<dbReference type="InterPro" id="IPR002347">
    <property type="entry name" value="SDR_fam"/>
</dbReference>
<organism evidence="2 3">
    <name type="scientific">Pseudarthrobacter defluvii</name>
    <dbReference type="NCBI Taxonomy" id="410837"/>
    <lineage>
        <taxon>Bacteria</taxon>
        <taxon>Bacillati</taxon>
        <taxon>Actinomycetota</taxon>
        <taxon>Actinomycetes</taxon>
        <taxon>Micrococcales</taxon>
        <taxon>Micrococcaceae</taxon>
        <taxon>Pseudarthrobacter</taxon>
    </lineage>
</organism>
<comment type="caution">
    <text evidence="2">The sequence shown here is derived from an EMBL/GenBank/DDBJ whole genome shotgun (WGS) entry which is preliminary data.</text>
</comment>
<evidence type="ECO:0000313" key="2">
    <source>
        <dbReference type="EMBL" id="MDQ0121043.1"/>
    </source>
</evidence>
<evidence type="ECO:0000313" key="3">
    <source>
        <dbReference type="Proteomes" id="UP001226389"/>
    </source>
</evidence>
<dbReference type="Gene3D" id="3.40.50.720">
    <property type="entry name" value="NAD(P)-binding Rossmann-like Domain"/>
    <property type="match status" value="1"/>
</dbReference>
<dbReference type="RefSeq" id="WP_307493462.1">
    <property type="nucleotide sequence ID" value="NZ_JAUSSY010000026.1"/>
</dbReference>
<protein>
    <submittedName>
        <fullName evidence="2">NAD(P)-dependent dehydrogenase (Short-subunit alcohol dehydrogenase family)</fullName>
    </submittedName>
</protein>
<keyword evidence="3" id="KW-1185">Reference proteome</keyword>
<dbReference type="InterPro" id="IPR036291">
    <property type="entry name" value="NAD(P)-bd_dom_sf"/>
</dbReference>
<dbReference type="PRINTS" id="PR00081">
    <property type="entry name" value="GDHRDH"/>
</dbReference>
<dbReference type="Pfam" id="PF01370">
    <property type="entry name" value="Epimerase"/>
    <property type="match status" value="1"/>
</dbReference>
<accession>A0ABT9UPZ9</accession>
<reference evidence="2 3" key="1">
    <citation type="submission" date="2023-07" db="EMBL/GenBank/DDBJ databases">
        <title>Sorghum-associated microbial communities from plants grown in Nebraska, USA.</title>
        <authorList>
            <person name="Schachtman D."/>
        </authorList>
    </citation>
    <scope>NUCLEOTIDE SEQUENCE [LARGE SCALE GENOMIC DNA]</scope>
    <source>
        <strain evidence="2 3">DS994</strain>
    </source>
</reference>
<evidence type="ECO:0000259" key="1">
    <source>
        <dbReference type="Pfam" id="PF01370"/>
    </source>
</evidence>